<dbReference type="NCBIfam" id="NF046098">
    <property type="entry name" value="RSP_7527_fam"/>
    <property type="match status" value="1"/>
</dbReference>
<dbReference type="Proteomes" id="UP000187266">
    <property type="component" value="Chromosome"/>
</dbReference>
<accession>A0A2M9DH07</accession>
<dbReference type="EMBL" id="CP019124">
    <property type="protein sequence ID" value="APX88474.1"/>
    <property type="molecule type" value="Genomic_DNA"/>
</dbReference>
<evidence type="ECO:0000313" key="2">
    <source>
        <dbReference type="Proteomes" id="UP000187266"/>
    </source>
</evidence>
<keyword evidence="2" id="KW-1185">Reference proteome</keyword>
<dbReference type="RefSeq" id="WP_076978498.1">
    <property type="nucleotide sequence ID" value="NZ_CP019124.1"/>
</dbReference>
<dbReference type="AlphaFoldDB" id="A0A1U7DEQ3"/>
<proteinExistence type="predicted"/>
<accession>A0A1U7DEQ3</accession>
<name>A0A1U7DEQ3_9RHOB</name>
<gene>
    <name evidence="1" type="ORF">BV394_00970</name>
</gene>
<dbReference type="STRING" id="1267768.BV394_00970"/>
<reference evidence="1 2" key="1">
    <citation type="submission" date="2017-01" db="EMBL/GenBank/DDBJ databases">
        <title>Genomic analysis of Xuhuaishuia manganoxidans DY6-4.</title>
        <authorList>
            <person name="Wang X."/>
        </authorList>
    </citation>
    <scope>NUCLEOTIDE SEQUENCE [LARGE SCALE GENOMIC DNA]</scope>
    <source>
        <strain evidence="1 2">DY6-4</strain>
    </source>
</reference>
<protein>
    <submittedName>
        <fullName evidence="1">Uncharacterized protein</fullName>
    </submittedName>
</protein>
<dbReference type="InterPro" id="IPR058227">
    <property type="entry name" value="RSP_7527-like"/>
</dbReference>
<evidence type="ECO:0000313" key="1">
    <source>
        <dbReference type="EMBL" id="APX88474.1"/>
    </source>
</evidence>
<organism evidence="1 2">
    <name type="scientific">Brevirhabdus pacifica</name>
    <dbReference type="NCBI Taxonomy" id="1267768"/>
    <lineage>
        <taxon>Bacteria</taxon>
        <taxon>Pseudomonadati</taxon>
        <taxon>Pseudomonadota</taxon>
        <taxon>Alphaproteobacteria</taxon>
        <taxon>Rhodobacterales</taxon>
        <taxon>Paracoccaceae</taxon>
        <taxon>Brevirhabdus</taxon>
    </lineage>
</organism>
<sequence length="59" mass="6749">MTNQNIQYSNAPIDYAAYELQARQLRAEAVRTFYLAAREYFVKLAHRGQRSPEGLASKA</sequence>